<dbReference type="OrthoDB" id="10284389at2759"/>
<dbReference type="AlphaFoldDB" id="A0A9D3V5R2"/>
<organism evidence="2 3">
    <name type="scientific">Gossypium stocksii</name>
    <dbReference type="NCBI Taxonomy" id="47602"/>
    <lineage>
        <taxon>Eukaryota</taxon>
        <taxon>Viridiplantae</taxon>
        <taxon>Streptophyta</taxon>
        <taxon>Embryophyta</taxon>
        <taxon>Tracheophyta</taxon>
        <taxon>Spermatophyta</taxon>
        <taxon>Magnoliopsida</taxon>
        <taxon>eudicotyledons</taxon>
        <taxon>Gunneridae</taxon>
        <taxon>Pentapetalae</taxon>
        <taxon>rosids</taxon>
        <taxon>malvids</taxon>
        <taxon>Malvales</taxon>
        <taxon>Malvaceae</taxon>
        <taxon>Malvoideae</taxon>
        <taxon>Gossypium</taxon>
    </lineage>
</organism>
<evidence type="ECO:0000313" key="2">
    <source>
        <dbReference type="EMBL" id="KAH1072667.1"/>
    </source>
</evidence>
<evidence type="ECO:0000313" key="3">
    <source>
        <dbReference type="Proteomes" id="UP000828251"/>
    </source>
</evidence>
<evidence type="ECO:0000256" key="1">
    <source>
        <dbReference type="SAM" id="MobiDB-lite"/>
    </source>
</evidence>
<dbReference type="Proteomes" id="UP000828251">
    <property type="component" value="Unassembled WGS sequence"/>
</dbReference>
<keyword evidence="3" id="KW-1185">Reference proteome</keyword>
<accession>A0A9D3V5R2</accession>
<feature type="compositionally biased region" description="Low complexity" evidence="1">
    <location>
        <begin position="1"/>
        <end position="13"/>
    </location>
</feature>
<dbReference type="EMBL" id="JAIQCV010000008">
    <property type="protein sequence ID" value="KAH1072667.1"/>
    <property type="molecule type" value="Genomic_DNA"/>
</dbReference>
<protein>
    <submittedName>
        <fullName evidence="2">Uncharacterized protein</fullName>
    </submittedName>
</protein>
<feature type="region of interest" description="Disordered" evidence="1">
    <location>
        <begin position="1"/>
        <end position="30"/>
    </location>
</feature>
<sequence length="94" mass="10156">MLSSSLAFEASSAGDGDSIPEDPTTKKKDMLVGKDTPAVNDINGGHFLVDNFSLTEQDIKKSVVDGIPSIDFSERVYKLLEKDMSTSMVLKMLG</sequence>
<comment type="caution">
    <text evidence="2">The sequence shown here is derived from an EMBL/GenBank/DDBJ whole genome shotgun (WGS) entry which is preliminary data.</text>
</comment>
<name>A0A9D3V5R2_9ROSI</name>
<proteinExistence type="predicted"/>
<gene>
    <name evidence="2" type="ORF">J1N35_024995</name>
</gene>
<reference evidence="2 3" key="1">
    <citation type="journal article" date="2021" name="Plant Biotechnol. J.">
        <title>Multi-omics assisted identification of the key and species-specific regulatory components of drought-tolerant mechanisms in Gossypium stocksii.</title>
        <authorList>
            <person name="Yu D."/>
            <person name="Ke L."/>
            <person name="Zhang D."/>
            <person name="Wu Y."/>
            <person name="Sun Y."/>
            <person name="Mei J."/>
            <person name="Sun J."/>
            <person name="Sun Y."/>
        </authorList>
    </citation>
    <scope>NUCLEOTIDE SEQUENCE [LARGE SCALE GENOMIC DNA]</scope>
    <source>
        <strain evidence="3">cv. E1</strain>
        <tissue evidence="2">Leaf</tissue>
    </source>
</reference>